<sequence length="320" mass="36153">MGVLKLKQLTAFLFIFFIAAGCSGLQMEDNKQNVGMLVESTINDMTWGQKGYMGLLLIKDQLNKDVFFEENVRSQLDVNQQVQSFAEKHVGLIFGHGSIYGRYFLDIHKAYPDTHFVYFNGNQYGSNMTSLNFDSHPMGFFAGMTAAEMSETGHVGVIAAHEWQPEVGGFYEGAKYVDPDIQVHFQYVYDWNDENRALELYDIMKEQQVDVFYPAGDGYSVPVIEKIKEDGLYAIGFVTDQYELAPEAVLTSTVQHVDRLYLLAAQMYQDGNLPAGILSFGFQDGVISMGTYSEEIPEMTKRKIEDAVNDYIETGRLPNE</sequence>
<dbReference type="InterPro" id="IPR003760">
    <property type="entry name" value="PnrA-like"/>
</dbReference>
<evidence type="ECO:0000256" key="4">
    <source>
        <dbReference type="ARBA" id="ARBA00022729"/>
    </source>
</evidence>
<gene>
    <name evidence="8" type="ORF">EDD68_10977</name>
</gene>
<keyword evidence="3" id="KW-1003">Cell membrane</keyword>
<dbReference type="PROSITE" id="PS51257">
    <property type="entry name" value="PROKAR_LIPOPROTEIN"/>
    <property type="match status" value="1"/>
</dbReference>
<evidence type="ECO:0000259" key="7">
    <source>
        <dbReference type="Pfam" id="PF02608"/>
    </source>
</evidence>
<evidence type="ECO:0000313" key="9">
    <source>
        <dbReference type="Proteomes" id="UP000294650"/>
    </source>
</evidence>
<evidence type="ECO:0000313" key="8">
    <source>
        <dbReference type="EMBL" id="TCT22430.1"/>
    </source>
</evidence>
<feature type="domain" description="ABC transporter substrate-binding protein PnrA-like" evidence="7">
    <location>
        <begin position="31"/>
        <end position="305"/>
    </location>
</feature>
<dbReference type="Gene3D" id="3.40.50.2300">
    <property type="match status" value="2"/>
</dbReference>
<dbReference type="InterPro" id="IPR028082">
    <property type="entry name" value="Peripla_BP_I"/>
</dbReference>
<dbReference type="Proteomes" id="UP000294650">
    <property type="component" value="Unassembled WGS sequence"/>
</dbReference>
<comment type="caution">
    <text evidence="8">The sequence shown here is derived from an EMBL/GenBank/DDBJ whole genome shotgun (WGS) entry which is preliminary data.</text>
</comment>
<evidence type="ECO:0000256" key="2">
    <source>
        <dbReference type="ARBA" id="ARBA00008610"/>
    </source>
</evidence>
<evidence type="ECO:0000256" key="6">
    <source>
        <dbReference type="ARBA" id="ARBA00023288"/>
    </source>
</evidence>
<dbReference type="CDD" id="cd06353">
    <property type="entry name" value="PBP1_Med-like"/>
    <property type="match status" value="1"/>
</dbReference>
<dbReference type="AlphaFoldDB" id="A0A4R3N091"/>
<dbReference type="SUPFAM" id="SSF53822">
    <property type="entry name" value="Periplasmic binding protein-like I"/>
    <property type="match status" value="1"/>
</dbReference>
<dbReference type="OrthoDB" id="2556857at2"/>
<organism evidence="8 9">
    <name type="scientific">Melghiribacillus thermohalophilus</name>
    <dbReference type="NCBI Taxonomy" id="1324956"/>
    <lineage>
        <taxon>Bacteria</taxon>
        <taxon>Bacillati</taxon>
        <taxon>Bacillota</taxon>
        <taxon>Bacilli</taxon>
        <taxon>Bacillales</taxon>
        <taxon>Bacillaceae</taxon>
        <taxon>Melghiribacillus</taxon>
    </lineage>
</organism>
<protein>
    <submittedName>
        <fullName evidence="8">Nucleoside-binding protein</fullName>
    </submittedName>
</protein>
<name>A0A4R3N091_9BACI</name>
<dbReference type="PANTHER" id="PTHR34296">
    <property type="entry name" value="TRANSCRIPTIONAL ACTIVATOR PROTEIN MED"/>
    <property type="match status" value="1"/>
</dbReference>
<proteinExistence type="inferred from homology"/>
<reference evidence="8 9" key="1">
    <citation type="submission" date="2019-03" db="EMBL/GenBank/DDBJ databases">
        <title>Genomic Encyclopedia of Type Strains, Phase IV (KMG-IV): sequencing the most valuable type-strain genomes for metagenomic binning, comparative biology and taxonomic classification.</title>
        <authorList>
            <person name="Goeker M."/>
        </authorList>
    </citation>
    <scope>NUCLEOTIDE SEQUENCE [LARGE SCALE GENOMIC DNA]</scope>
    <source>
        <strain evidence="8 9">DSM 25894</strain>
    </source>
</reference>
<comment type="subcellular location">
    <subcellularLocation>
        <location evidence="1">Cell membrane</location>
        <topology evidence="1">Lipid-anchor</topology>
    </subcellularLocation>
</comment>
<evidence type="ECO:0000256" key="1">
    <source>
        <dbReference type="ARBA" id="ARBA00004193"/>
    </source>
</evidence>
<dbReference type="Pfam" id="PF02608">
    <property type="entry name" value="Bmp"/>
    <property type="match status" value="1"/>
</dbReference>
<dbReference type="PANTHER" id="PTHR34296:SF2">
    <property type="entry name" value="ABC TRANSPORTER GUANOSINE-BINDING PROTEIN NUPN"/>
    <property type="match status" value="1"/>
</dbReference>
<accession>A0A4R3N091</accession>
<dbReference type="InterPro" id="IPR050957">
    <property type="entry name" value="BMP_lipoprotein"/>
</dbReference>
<dbReference type="EMBL" id="SMAN01000009">
    <property type="protein sequence ID" value="TCT22430.1"/>
    <property type="molecule type" value="Genomic_DNA"/>
</dbReference>
<keyword evidence="9" id="KW-1185">Reference proteome</keyword>
<keyword evidence="5" id="KW-0472">Membrane</keyword>
<evidence type="ECO:0000256" key="5">
    <source>
        <dbReference type="ARBA" id="ARBA00023136"/>
    </source>
</evidence>
<evidence type="ECO:0000256" key="3">
    <source>
        <dbReference type="ARBA" id="ARBA00022475"/>
    </source>
</evidence>
<keyword evidence="6" id="KW-0449">Lipoprotein</keyword>
<comment type="similarity">
    <text evidence="2">Belongs to the BMP lipoprotein family.</text>
</comment>
<keyword evidence="4" id="KW-0732">Signal</keyword>
<dbReference type="GO" id="GO:0005886">
    <property type="term" value="C:plasma membrane"/>
    <property type="evidence" value="ECO:0007669"/>
    <property type="project" value="UniProtKB-SubCell"/>
</dbReference>